<dbReference type="Gene3D" id="3.40.50.300">
    <property type="entry name" value="P-loop containing nucleotide triphosphate hydrolases"/>
    <property type="match status" value="1"/>
</dbReference>
<dbReference type="GO" id="GO:0000380">
    <property type="term" value="P:alternative mRNA splicing, via spliceosome"/>
    <property type="evidence" value="ECO:0007669"/>
    <property type="project" value="TreeGrafter"/>
</dbReference>
<evidence type="ECO:0000313" key="6">
    <source>
        <dbReference type="Proteomes" id="UP000308365"/>
    </source>
</evidence>
<dbReference type="InterPro" id="IPR027417">
    <property type="entry name" value="P-loop_NTPase"/>
</dbReference>
<comment type="subcellular location">
    <subcellularLocation>
        <location evidence="1">Nucleus</location>
    </subcellularLocation>
</comment>
<dbReference type="InterPro" id="IPR003877">
    <property type="entry name" value="SPRY_dom"/>
</dbReference>
<dbReference type="InterPro" id="IPR035778">
    <property type="entry name" value="SPRY_hnRNP_U"/>
</dbReference>
<protein>
    <recommendedName>
        <fullName evidence="4">SPRY domain-containing protein</fullName>
    </recommendedName>
</protein>
<dbReference type="PANTHER" id="PTHR12381:SF66">
    <property type="entry name" value="HETEROGENEOUS NUCLEAR RIBONUCLEOPROTEIN U-LIKE PROTEIN 2"/>
    <property type="match status" value="1"/>
</dbReference>
<dbReference type="AlphaFoldDB" id="A0A4U1FKS9"/>
<feature type="compositionally biased region" description="Acidic residues" evidence="3">
    <location>
        <begin position="46"/>
        <end position="55"/>
    </location>
</feature>
<dbReference type="InterPro" id="IPR013320">
    <property type="entry name" value="ConA-like_dom_sf"/>
</dbReference>
<dbReference type="InterPro" id="IPR043136">
    <property type="entry name" value="B30.2/SPRY_sf"/>
</dbReference>
<feature type="compositionally biased region" description="Basic and acidic residues" evidence="3">
    <location>
        <begin position="67"/>
        <end position="78"/>
    </location>
</feature>
<evidence type="ECO:0000256" key="1">
    <source>
        <dbReference type="ARBA" id="ARBA00004123"/>
    </source>
</evidence>
<dbReference type="Gene3D" id="2.60.120.920">
    <property type="match status" value="1"/>
</dbReference>
<dbReference type="SMART" id="SM00449">
    <property type="entry name" value="SPRY"/>
    <property type="match status" value="1"/>
</dbReference>
<evidence type="ECO:0000256" key="3">
    <source>
        <dbReference type="SAM" id="MobiDB-lite"/>
    </source>
</evidence>
<feature type="compositionally biased region" description="Gly residues" evidence="3">
    <location>
        <begin position="34"/>
        <end position="43"/>
    </location>
</feature>
<evidence type="ECO:0000256" key="2">
    <source>
        <dbReference type="ARBA" id="ARBA00023242"/>
    </source>
</evidence>
<evidence type="ECO:0000259" key="4">
    <source>
        <dbReference type="SMART" id="SM00449"/>
    </source>
</evidence>
<feature type="non-terminal residue" evidence="5">
    <location>
        <position position="1"/>
    </location>
</feature>
<reference evidence="6" key="1">
    <citation type="journal article" date="2019" name="IScience">
        <title>Narwhal Genome Reveals Long-Term Low Genetic Diversity despite Current Large Abundance Size.</title>
        <authorList>
            <person name="Westbury M.V."/>
            <person name="Petersen B."/>
            <person name="Garde E."/>
            <person name="Heide-Jorgensen M.P."/>
            <person name="Lorenzen E.D."/>
        </authorList>
    </citation>
    <scope>NUCLEOTIDE SEQUENCE [LARGE SCALE GENOMIC DNA]</scope>
</reference>
<proteinExistence type="predicted"/>
<dbReference type="Proteomes" id="UP000308365">
    <property type="component" value="Unassembled WGS sequence"/>
</dbReference>
<dbReference type="GO" id="GO:0005634">
    <property type="term" value="C:nucleus"/>
    <property type="evidence" value="ECO:0007669"/>
    <property type="project" value="UniProtKB-SubCell"/>
</dbReference>
<comment type="caution">
    <text evidence="5">The sequence shown here is derived from an EMBL/GenBank/DDBJ whole genome shotgun (WGS) entry which is preliminary data.</text>
</comment>
<dbReference type="EMBL" id="RWIC01000114">
    <property type="protein sequence ID" value="TKC49626.1"/>
    <property type="molecule type" value="Genomic_DNA"/>
</dbReference>
<dbReference type="SUPFAM" id="SSF52540">
    <property type="entry name" value="P-loop containing nucleoside triphosphate hydrolases"/>
    <property type="match status" value="1"/>
</dbReference>
<sequence length="424" mass="47004">PPLEPPEAAAVEATAEPYASEKLAEEATAESGRVTGGKEQGTGKGEEDEPEDQSGDETPGSGAPGDKAAEEQVSKDRYGGQPLFSEKFHTLWSGARSTYGVTKGKVCFEAKLGEDGFSYGFSGRGLEAENGQFEEFGQTFGENDVIGCFANFEVEEAELSFSKNGEDLGVAFCINKESVADQALLPHVLCKNCVVELYFGQKEEPFFPPPEEFVFIHAVPVEERVLTAVPPKTIEECEVILMVGLPGSGKTQWALKYVKENPEKRYNVLGAETQASQCPKSVVVVPNEEDWKKRLELRKEVEGDDVPESIMLEMKDWKTFRLKVLKICYSISLMVVKALSFGNWSIFETWKNPKLLLSFRHLSGNFPPRFSKCCKIFQLLLLQKEQSVGDRSSTKDKYGKLHLVIVGPFTMYSFLGESLAVDHF</sequence>
<gene>
    <name evidence="5" type="ORF">EI555_000890</name>
</gene>
<accession>A0A4U1FKS9</accession>
<dbReference type="SUPFAM" id="SSF49899">
    <property type="entry name" value="Concanavalin A-like lectins/glucanases"/>
    <property type="match status" value="1"/>
</dbReference>
<feature type="domain" description="SPRY" evidence="4">
    <location>
        <begin position="31"/>
        <end position="203"/>
    </location>
</feature>
<feature type="compositionally biased region" description="Low complexity" evidence="3">
    <location>
        <begin position="1"/>
        <end position="18"/>
    </location>
</feature>
<dbReference type="CDD" id="cd12884">
    <property type="entry name" value="SPRY_hnRNP"/>
    <property type="match status" value="1"/>
</dbReference>
<evidence type="ECO:0000313" key="5">
    <source>
        <dbReference type="EMBL" id="TKC49626.1"/>
    </source>
</evidence>
<dbReference type="GO" id="GO:0003723">
    <property type="term" value="F:RNA binding"/>
    <property type="evidence" value="ECO:0007669"/>
    <property type="project" value="TreeGrafter"/>
</dbReference>
<dbReference type="Pfam" id="PF00622">
    <property type="entry name" value="SPRY"/>
    <property type="match status" value="1"/>
</dbReference>
<keyword evidence="2" id="KW-0539">Nucleus</keyword>
<organism evidence="5 6">
    <name type="scientific">Monodon monoceros</name>
    <name type="common">Narwhal</name>
    <name type="synonym">Ceratodon monodon</name>
    <dbReference type="NCBI Taxonomy" id="40151"/>
    <lineage>
        <taxon>Eukaryota</taxon>
        <taxon>Metazoa</taxon>
        <taxon>Chordata</taxon>
        <taxon>Craniata</taxon>
        <taxon>Vertebrata</taxon>
        <taxon>Euteleostomi</taxon>
        <taxon>Mammalia</taxon>
        <taxon>Eutheria</taxon>
        <taxon>Laurasiatheria</taxon>
        <taxon>Artiodactyla</taxon>
        <taxon>Whippomorpha</taxon>
        <taxon>Cetacea</taxon>
        <taxon>Odontoceti</taxon>
        <taxon>Monodontidae</taxon>
        <taxon>Monodon</taxon>
    </lineage>
</organism>
<dbReference type="PANTHER" id="PTHR12381">
    <property type="entry name" value="HETEROGENEOUS NUCLEAR RIBONUCLEOPROTEIN U FAMILY MEMBER"/>
    <property type="match status" value="1"/>
</dbReference>
<feature type="region of interest" description="Disordered" evidence="3">
    <location>
        <begin position="1"/>
        <end position="80"/>
    </location>
</feature>
<name>A0A4U1FKS9_MONMO</name>